<gene>
    <name evidence="2" type="ORF">MOVI_3880</name>
</gene>
<accession>A0A014MHQ7</accession>
<dbReference type="EMBL" id="JFAD01000020">
    <property type="protein sequence ID" value="EXU61085.1"/>
    <property type="molecule type" value="Genomic_DNA"/>
</dbReference>
<keyword evidence="1" id="KW-1133">Transmembrane helix</keyword>
<feature type="transmembrane region" description="Helical" evidence="1">
    <location>
        <begin position="73"/>
        <end position="92"/>
    </location>
</feature>
<evidence type="ECO:0000256" key="1">
    <source>
        <dbReference type="SAM" id="Phobius"/>
    </source>
</evidence>
<keyword evidence="1" id="KW-0812">Transmembrane</keyword>
<dbReference type="Proteomes" id="UP000020977">
    <property type="component" value="Unassembled WGS sequence"/>
</dbReference>
<reference evidence="2 3" key="1">
    <citation type="submission" date="2014-03" db="EMBL/GenBank/DDBJ databases">
        <title>Genome sequence of Mycoplasma ovipneumoniae strain 14811.</title>
        <authorList>
            <person name="Sirand-Pugnet P."/>
            <person name="Breton M."/>
            <person name="Dordet-Frisoni E."/>
            <person name="Baranowski E."/>
            <person name="Barre A."/>
            <person name="Couture C."/>
            <person name="Dupuy V."/>
            <person name="Gaurivaud P."/>
            <person name="Jacob D."/>
            <person name="Lemaitre C."/>
            <person name="Manso-Silvan L."/>
            <person name="Nikolski M."/>
            <person name="Nouvel L.-X."/>
            <person name="Poumarat F."/>
            <person name="Tardy F."/>
            <person name="Thebault P."/>
            <person name="Theil S."/>
            <person name="Citti C."/>
            <person name="Thiaucourt F."/>
            <person name="Blanchard A."/>
        </authorList>
    </citation>
    <scope>NUCLEOTIDE SEQUENCE [LARGE SCALE GENOMIC DNA]</scope>
    <source>
        <strain evidence="2 3">14811</strain>
    </source>
</reference>
<comment type="caution">
    <text evidence="2">The sequence shown here is derived from an EMBL/GenBank/DDBJ whole genome shotgun (WGS) entry which is preliminary data.</text>
</comment>
<sequence length="137" mass="16077">MYKKITKIPDFVFALIVIFIPISLIYIFFSPDFWQKEIISYWILAIIGILNFFVCFFASLVLTRLKVVDFSFIFYYTVILLSLTLLLLTYPLNSTRALLILRVILVLISIFLIIPSLIIKKKIANRLYKNKLKSTNK</sequence>
<name>A0A014MHQ7_9BACT</name>
<feature type="transmembrane region" description="Helical" evidence="1">
    <location>
        <begin position="41"/>
        <end position="61"/>
    </location>
</feature>
<dbReference type="RefSeq" id="WP_044284227.1">
    <property type="nucleotide sequence ID" value="NZ_JFAD01000020.1"/>
</dbReference>
<dbReference type="eggNOG" id="ENOG5032EQZ">
    <property type="taxonomic scope" value="Bacteria"/>
</dbReference>
<protein>
    <submittedName>
        <fullName evidence="2">Uncharacterized protein</fullName>
    </submittedName>
</protein>
<dbReference type="STRING" id="1188239.MOVI_3880"/>
<proteinExistence type="predicted"/>
<dbReference type="NCBIfam" id="NF046002">
    <property type="entry name" value="MAG3450_fam"/>
    <property type="match status" value="1"/>
</dbReference>
<feature type="transmembrane region" description="Helical" evidence="1">
    <location>
        <begin position="12"/>
        <end position="29"/>
    </location>
</feature>
<keyword evidence="1" id="KW-0472">Membrane</keyword>
<evidence type="ECO:0000313" key="2">
    <source>
        <dbReference type="EMBL" id="EXU61085.1"/>
    </source>
</evidence>
<dbReference type="AlphaFoldDB" id="A0A014MHQ7"/>
<feature type="transmembrane region" description="Helical" evidence="1">
    <location>
        <begin position="98"/>
        <end position="119"/>
    </location>
</feature>
<organism evidence="2 3">
    <name type="scientific">Mesomycoplasma ovipneumoniae 14811</name>
    <dbReference type="NCBI Taxonomy" id="1188239"/>
    <lineage>
        <taxon>Bacteria</taxon>
        <taxon>Bacillati</taxon>
        <taxon>Mycoplasmatota</taxon>
        <taxon>Mycoplasmoidales</taxon>
        <taxon>Metamycoplasmataceae</taxon>
        <taxon>Mesomycoplasma</taxon>
    </lineage>
</organism>
<evidence type="ECO:0000313" key="3">
    <source>
        <dbReference type="Proteomes" id="UP000020977"/>
    </source>
</evidence>